<feature type="chain" id="PRO_5006134822" evidence="2">
    <location>
        <begin position="20"/>
        <end position="231"/>
    </location>
</feature>
<keyword evidence="2" id="KW-0732">Signal</keyword>
<reference evidence="3 4" key="1">
    <citation type="submission" date="2015-09" db="EMBL/GenBank/DDBJ databases">
        <title>Draft genome of a European isolate of the apple canker pathogen Neonectria ditissima.</title>
        <authorList>
            <person name="Gomez-Cortecero A."/>
            <person name="Harrison R.J."/>
            <person name="Armitage A.D."/>
        </authorList>
    </citation>
    <scope>NUCLEOTIDE SEQUENCE [LARGE SCALE GENOMIC DNA]</scope>
    <source>
        <strain evidence="3 4">R09/05</strain>
    </source>
</reference>
<dbReference type="OrthoDB" id="5096167at2759"/>
<dbReference type="AlphaFoldDB" id="A0A0P7AGV7"/>
<accession>A0A0P7AGV7</accession>
<name>A0A0P7AGV7_9HYPO</name>
<keyword evidence="4" id="KW-1185">Reference proteome</keyword>
<dbReference type="EMBL" id="LKCW01000196">
    <property type="protein sequence ID" value="KPM36626.1"/>
    <property type="molecule type" value="Genomic_DNA"/>
</dbReference>
<evidence type="ECO:0000256" key="2">
    <source>
        <dbReference type="SAM" id="SignalP"/>
    </source>
</evidence>
<feature type="compositionally biased region" description="Low complexity" evidence="1">
    <location>
        <begin position="181"/>
        <end position="192"/>
    </location>
</feature>
<protein>
    <submittedName>
        <fullName evidence="3">Uncharacterized protein</fullName>
    </submittedName>
</protein>
<evidence type="ECO:0000313" key="4">
    <source>
        <dbReference type="Proteomes" id="UP000050424"/>
    </source>
</evidence>
<gene>
    <name evidence="3" type="ORF">AK830_g9928</name>
</gene>
<comment type="caution">
    <text evidence="3">The sequence shown here is derived from an EMBL/GenBank/DDBJ whole genome shotgun (WGS) entry which is preliminary data.</text>
</comment>
<dbReference type="Proteomes" id="UP000050424">
    <property type="component" value="Unassembled WGS sequence"/>
</dbReference>
<evidence type="ECO:0000256" key="1">
    <source>
        <dbReference type="SAM" id="MobiDB-lite"/>
    </source>
</evidence>
<feature type="region of interest" description="Disordered" evidence="1">
    <location>
        <begin position="151"/>
        <end position="200"/>
    </location>
</feature>
<sequence length="231" mass="25197">MSPRATAFLAFLGRLFAEAAIKERTTNADEFACVRPELVKFIVESGRTSSVRARCDCFLKFSDGETPVNRVQLPPGKVKIDDYTRVRLDTATSGREFIEIVRVAMEKKEEALGRGIRLILHPSKKSSTTQNAAQSPSAVLPGRCRCRRLRLNPSKKSTAAPPRRRRIILHPSKKVAPPSTPTTSHSSAASTTGSLDTRGSLLGLGPDTDIAQLLIKSLERELTACGIPFDA</sequence>
<evidence type="ECO:0000313" key="3">
    <source>
        <dbReference type="EMBL" id="KPM36626.1"/>
    </source>
</evidence>
<organism evidence="3 4">
    <name type="scientific">Neonectria ditissima</name>
    <dbReference type="NCBI Taxonomy" id="78410"/>
    <lineage>
        <taxon>Eukaryota</taxon>
        <taxon>Fungi</taxon>
        <taxon>Dikarya</taxon>
        <taxon>Ascomycota</taxon>
        <taxon>Pezizomycotina</taxon>
        <taxon>Sordariomycetes</taxon>
        <taxon>Hypocreomycetidae</taxon>
        <taxon>Hypocreales</taxon>
        <taxon>Nectriaceae</taxon>
        <taxon>Neonectria</taxon>
    </lineage>
</organism>
<feature type="signal peptide" evidence="2">
    <location>
        <begin position="1"/>
        <end position="19"/>
    </location>
</feature>
<proteinExistence type="predicted"/>
<feature type="compositionally biased region" description="Basic residues" evidence="1">
    <location>
        <begin position="162"/>
        <end position="173"/>
    </location>
</feature>